<keyword evidence="5" id="KW-0479">Metal-binding</keyword>
<dbReference type="Gene3D" id="2.40.37.20">
    <property type="entry name" value="D-serine dehydratase-like domain"/>
    <property type="match status" value="1"/>
</dbReference>
<evidence type="ECO:0000256" key="11">
    <source>
        <dbReference type="ARBA" id="ARBA00066349"/>
    </source>
</evidence>
<keyword evidence="8" id="KW-0456">Lyase</keyword>
<evidence type="ECO:0000256" key="5">
    <source>
        <dbReference type="ARBA" id="ARBA00022723"/>
    </source>
</evidence>
<evidence type="ECO:0000256" key="8">
    <source>
        <dbReference type="ARBA" id="ARBA00023239"/>
    </source>
</evidence>
<dbReference type="SMART" id="SM01119">
    <property type="entry name" value="D-ser_dehydrat"/>
    <property type="match status" value="1"/>
</dbReference>
<dbReference type="GO" id="GO:0009636">
    <property type="term" value="P:response to toxic substance"/>
    <property type="evidence" value="ECO:0007669"/>
    <property type="project" value="UniProtKB-KW"/>
</dbReference>
<dbReference type="EC" id="4.3.1.18" evidence="11"/>
<dbReference type="AlphaFoldDB" id="A0A5N7A4A3"/>
<keyword evidence="7" id="KW-0663">Pyridoxal phosphate</keyword>
<keyword evidence="4" id="KW-0216">Detoxification</keyword>
<evidence type="ECO:0000313" key="16">
    <source>
        <dbReference type="Proteomes" id="UP000326268"/>
    </source>
</evidence>
<evidence type="ECO:0000256" key="4">
    <source>
        <dbReference type="ARBA" id="ARBA00022575"/>
    </source>
</evidence>
<evidence type="ECO:0000256" key="10">
    <source>
        <dbReference type="ARBA" id="ARBA00055764"/>
    </source>
</evidence>
<comment type="cofactor">
    <cofactor evidence="2">
        <name>Zn(2+)</name>
        <dbReference type="ChEBI" id="CHEBI:29105"/>
    </cofactor>
</comment>
<evidence type="ECO:0000256" key="2">
    <source>
        <dbReference type="ARBA" id="ARBA00001947"/>
    </source>
</evidence>
<dbReference type="GO" id="GO:0036088">
    <property type="term" value="P:D-serine catabolic process"/>
    <property type="evidence" value="ECO:0007669"/>
    <property type="project" value="TreeGrafter"/>
</dbReference>
<dbReference type="Proteomes" id="UP000326268">
    <property type="component" value="Unassembled WGS sequence"/>
</dbReference>
<comment type="similarity">
    <text evidence="3">Belongs to the DSD1 family.</text>
</comment>
<organism evidence="15 16">
    <name type="scientific">Aspergillus caelatus</name>
    <dbReference type="NCBI Taxonomy" id="61420"/>
    <lineage>
        <taxon>Eukaryota</taxon>
        <taxon>Fungi</taxon>
        <taxon>Dikarya</taxon>
        <taxon>Ascomycota</taxon>
        <taxon>Pezizomycotina</taxon>
        <taxon>Eurotiomycetes</taxon>
        <taxon>Eurotiomycetidae</taxon>
        <taxon>Eurotiales</taxon>
        <taxon>Aspergillaceae</taxon>
        <taxon>Aspergillus</taxon>
        <taxon>Aspergillus subgen. Circumdati</taxon>
    </lineage>
</organism>
<evidence type="ECO:0000259" key="14">
    <source>
        <dbReference type="SMART" id="SM01119"/>
    </source>
</evidence>
<dbReference type="FunFam" id="3.20.20.10:FF:000016">
    <property type="entry name" value="D-serine dehydratase"/>
    <property type="match status" value="1"/>
</dbReference>
<evidence type="ECO:0000256" key="9">
    <source>
        <dbReference type="ARBA" id="ARBA00051198"/>
    </source>
</evidence>
<dbReference type="InterPro" id="IPR029066">
    <property type="entry name" value="PLP-binding_barrel"/>
</dbReference>
<evidence type="ECO:0000256" key="12">
    <source>
        <dbReference type="ARBA" id="ARBA00069616"/>
    </source>
</evidence>
<evidence type="ECO:0000256" key="3">
    <source>
        <dbReference type="ARBA" id="ARBA00005323"/>
    </source>
</evidence>
<dbReference type="Gene3D" id="3.20.20.10">
    <property type="entry name" value="Alanine racemase"/>
    <property type="match status" value="1"/>
</dbReference>
<dbReference type="Pfam" id="PF14031">
    <property type="entry name" value="D-ser_dehydrat"/>
    <property type="match status" value="1"/>
</dbReference>
<dbReference type="RefSeq" id="XP_031927349.1">
    <property type="nucleotide sequence ID" value="XM_032070409.1"/>
</dbReference>
<dbReference type="PANTHER" id="PTHR28004:SF2">
    <property type="entry name" value="D-SERINE DEHYDRATASE"/>
    <property type="match status" value="1"/>
</dbReference>
<evidence type="ECO:0000256" key="7">
    <source>
        <dbReference type="ARBA" id="ARBA00022898"/>
    </source>
</evidence>
<dbReference type="GeneID" id="43654855"/>
<evidence type="ECO:0000313" key="15">
    <source>
        <dbReference type="EMBL" id="KAE8364268.1"/>
    </source>
</evidence>
<dbReference type="GO" id="GO:0046872">
    <property type="term" value="F:metal ion binding"/>
    <property type="evidence" value="ECO:0007669"/>
    <property type="project" value="UniProtKB-KW"/>
</dbReference>
<accession>A0A5N7A4A3</accession>
<reference evidence="15 16" key="1">
    <citation type="submission" date="2019-04" db="EMBL/GenBank/DDBJ databases">
        <title>Friends and foes A comparative genomics studyof 23 Aspergillus species from section Flavi.</title>
        <authorList>
            <consortium name="DOE Joint Genome Institute"/>
            <person name="Kjaerbolling I."/>
            <person name="Vesth T."/>
            <person name="Frisvad J.C."/>
            <person name="Nybo J.L."/>
            <person name="Theobald S."/>
            <person name="Kildgaard S."/>
            <person name="Isbrandt T."/>
            <person name="Kuo A."/>
            <person name="Sato A."/>
            <person name="Lyhne E.K."/>
            <person name="Kogle M.E."/>
            <person name="Wiebenga A."/>
            <person name="Kun R.S."/>
            <person name="Lubbers R.J."/>
            <person name="Makela M.R."/>
            <person name="Barry K."/>
            <person name="Chovatia M."/>
            <person name="Clum A."/>
            <person name="Daum C."/>
            <person name="Haridas S."/>
            <person name="He G."/>
            <person name="LaButti K."/>
            <person name="Lipzen A."/>
            <person name="Mondo S."/>
            <person name="Riley R."/>
            <person name="Salamov A."/>
            <person name="Simmons B.A."/>
            <person name="Magnuson J.K."/>
            <person name="Henrissat B."/>
            <person name="Mortensen U.H."/>
            <person name="Larsen T.O."/>
            <person name="Devries R.P."/>
            <person name="Grigoriev I.V."/>
            <person name="Machida M."/>
            <person name="Baker S.E."/>
            <person name="Andersen M.R."/>
        </authorList>
    </citation>
    <scope>NUCLEOTIDE SEQUENCE [LARGE SCALE GENOMIC DNA]</scope>
    <source>
        <strain evidence="15 16">CBS 763.97</strain>
    </source>
</reference>
<sequence length="459" mass="50617">MASQQELREFYVGKDIGDVPKPALVLDAGIIRRHCRTMIRTVKELGVGFRAHVKSHKTAEIAEMQVDDKSLEGNFIASTILEIETLVPLLKKLKTEQRDVNVLYGIPLVPSQVIRLAKLAREVGEGSISVMIDHPDQVAYLPRFCAITNFPVFVFIKVDTSYHRAGLPPTSLNKNGLLEKLADAEKHGYAKLLGIYSHSSLSYAGTTQQDAIEHLIKEIEACKEALQRHLQFFPEKHLVISVGATPQALSTQNLLQDGYSSPELNTLRNLLANPFATDLDARVKMEIHAGVYPLLDMQQMSTNANIQMGGPEDDIAISVLAEVCSVYNDGERPRPEALLAAGTLALGREPCPSYPGWGMISSWRRSSPVSSARLIVERISQEHSILSWEDKEADSSGVPLSVGQVVKVYPNHACVAASFYCFYFVVDSDQDPEAATIVDVWVSSRGSYMTQAVLLSRTQ</sequence>
<dbReference type="InterPro" id="IPR051466">
    <property type="entry name" value="D-amino_acid_metab_enzyme"/>
</dbReference>
<evidence type="ECO:0000256" key="13">
    <source>
        <dbReference type="ARBA" id="ARBA00075219"/>
    </source>
</evidence>
<evidence type="ECO:0000256" key="1">
    <source>
        <dbReference type="ARBA" id="ARBA00001933"/>
    </source>
</evidence>
<evidence type="ECO:0000256" key="6">
    <source>
        <dbReference type="ARBA" id="ARBA00022833"/>
    </source>
</evidence>
<dbReference type="InterPro" id="IPR001608">
    <property type="entry name" value="Ala_racemase_N"/>
</dbReference>
<dbReference type="PANTHER" id="PTHR28004">
    <property type="entry name" value="ZGC:162816-RELATED"/>
    <property type="match status" value="1"/>
</dbReference>
<proteinExistence type="inferred from homology"/>
<dbReference type="InterPro" id="IPR026956">
    <property type="entry name" value="D-ser_dehydrat-like_dom"/>
</dbReference>
<gene>
    <name evidence="15" type="ORF">BDV27DRAFT_145427</name>
</gene>
<keyword evidence="16" id="KW-1185">Reference proteome</keyword>
<dbReference type="OrthoDB" id="20198at2759"/>
<protein>
    <recommendedName>
        <fullName evidence="12">D-serine dehydratase</fullName>
        <ecNumber evidence="11">4.3.1.18</ecNumber>
    </recommendedName>
    <alternativeName>
        <fullName evidence="13">D-serine deaminase</fullName>
    </alternativeName>
</protein>
<comment type="cofactor">
    <cofactor evidence="1">
        <name>pyridoxal 5'-phosphate</name>
        <dbReference type="ChEBI" id="CHEBI:597326"/>
    </cofactor>
</comment>
<comment type="function">
    <text evidence="10">Catalyzes the conversion of D-serine to pyruvate and ammonia. May play a role in D-serine detoxification.</text>
</comment>
<feature type="domain" description="D-serine dehydratase-like" evidence="14">
    <location>
        <begin position="316"/>
        <end position="427"/>
    </location>
</feature>
<dbReference type="GO" id="GO:0008721">
    <property type="term" value="F:D-serine ammonia-lyase activity"/>
    <property type="evidence" value="ECO:0007669"/>
    <property type="project" value="UniProtKB-EC"/>
</dbReference>
<dbReference type="Pfam" id="PF01168">
    <property type="entry name" value="Ala_racemase_N"/>
    <property type="match status" value="1"/>
</dbReference>
<dbReference type="EMBL" id="ML737655">
    <property type="protein sequence ID" value="KAE8364268.1"/>
    <property type="molecule type" value="Genomic_DNA"/>
</dbReference>
<dbReference type="SUPFAM" id="SSF51419">
    <property type="entry name" value="PLP-binding barrel"/>
    <property type="match status" value="1"/>
</dbReference>
<keyword evidence="6" id="KW-0862">Zinc</keyword>
<comment type="catalytic activity">
    <reaction evidence="9">
        <text>D-serine = pyruvate + NH4(+)</text>
        <dbReference type="Rhea" id="RHEA:13977"/>
        <dbReference type="ChEBI" id="CHEBI:15361"/>
        <dbReference type="ChEBI" id="CHEBI:28938"/>
        <dbReference type="ChEBI" id="CHEBI:35247"/>
        <dbReference type="EC" id="4.3.1.18"/>
    </reaction>
    <physiologicalReaction direction="left-to-right" evidence="9">
        <dbReference type="Rhea" id="RHEA:13978"/>
    </physiologicalReaction>
</comment>
<name>A0A5N7A4A3_9EURO</name>
<dbReference type="InterPro" id="IPR042208">
    <property type="entry name" value="D-ser_dehydrat-like_sf"/>
</dbReference>